<dbReference type="GO" id="GO:0005506">
    <property type="term" value="F:iron ion binding"/>
    <property type="evidence" value="ECO:0007669"/>
    <property type="project" value="InterPro"/>
</dbReference>
<dbReference type="GO" id="GO:0008395">
    <property type="term" value="F:steroid hydroxylase activity"/>
    <property type="evidence" value="ECO:0007669"/>
    <property type="project" value="TreeGrafter"/>
</dbReference>
<dbReference type="EMBL" id="QWIK01000700">
    <property type="protein sequence ID" value="RMY02195.1"/>
    <property type="molecule type" value="Genomic_DNA"/>
</dbReference>
<dbReference type="InterPro" id="IPR002403">
    <property type="entry name" value="Cyt_P450_E_grp-IV"/>
</dbReference>
<accession>A0A3M6YGM8</accession>
<evidence type="ECO:0000256" key="9">
    <source>
        <dbReference type="SAM" id="Phobius"/>
    </source>
</evidence>
<keyword evidence="7" id="KW-0560">Oxidoreductase</keyword>
<proteinExistence type="inferred from homology"/>
<evidence type="ECO:0000256" key="5">
    <source>
        <dbReference type="ARBA" id="ARBA00023004"/>
    </source>
</evidence>
<feature type="region of interest" description="Disordered" evidence="8">
    <location>
        <begin position="674"/>
        <end position="695"/>
    </location>
</feature>
<comment type="similarity">
    <text evidence="2 7">Belongs to the cytochrome P450 family.</text>
</comment>
<feature type="compositionally biased region" description="Acidic residues" evidence="8">
    <location>
        <begin position="678"/>
        <end position="689"/>
    </location>
</feature>
<keyword evidence="9" id="KW-0472">Membrane</keyword>
<dbReference type="InterPro" id="IPR036396">
    <property type="entry name" value="Cyt_P450_sf"/>
</dbReference>
<evidence type="ECO:0000313" key="10">
    <source>
        <dbReference type="EMBL" id="RMY02195.1"/>
    </source>
</evidence>
<dbReference type="InterPro" id="IPR001128">
    <property type="entry name" value="Cyt_P450"/>
</dbReference>
<dbReference type="PANTHER" id="PTHR24304:SF2">
    <property type="entry name" value="24-HYDROXYCHOLESTEROL 7-ALPHA-HYDROXYLASE"/>
    <property type="match status" value="1"/>
</dbReference>
<keyword evidence="5 6" id="KW-0408">Iron</keyword>
<evidence type="ECO:0000256" key="8">
    <source>
        <dbReference type="SAM" id="MobiDB-lite"/>
    </source>
</evidence>
<comment type="cofactor">
    <cofactor evidence="1 6">
        <name>heme</name>
        <dbReference type="ChEBI" id="CHEBI:30413"/>
    </cofactor>
</comment>
<comment type="caution">
    <text evidence="10">The sequence shown here is derived from an EMBL/GenBank/DDBJ whole genome shotgun (WGS) entry which is preliminary data.</text>
</comment>
<sequence length="695" mass="77756">MDLFVERITTSINPLFLYVAAPFAAIALLLTGIRIYTTWSYYLALRQFTSQPHATTGPGVKKSVTPPQIPYTLPFLGNTRDFLAPYPGQYWTKLFSWHPRSTGICTLLVGGRKTHILFSPPAIRELFKARSPSRDVFEHDLFRKVFELPEQQIRNAEAGKHLESEMNSRYLTKRDRVDELTTHFTAFLGQALSRDAMAAGEAEEVGPAGEVVNLYAWLRDRMFTASTRALMGDKLLQMYPGYREDFYTFDARFLSFFFGLPRFLMGDAFEVRDRIFRNLERWSLEMHRLSVGVPVDPEGPAWEPFLGSRLNRARQLNYKDRHLNTRTGAALDLGMTFALASNAIPATGWMLMHILSPTANPTLLPRVLAELQNSLKSDQKTLDVPTLMAQPLLQSIWTETLRLYADVLVTRNLPEDLTLPLDEDGKRIVTLKKGDNVFAPSWLGHHDPIAWGSAAAAAAGGDEKANHSSKKSYSDFDPERFTTFDPETGKATFTMGSTGGGGGSTGKFFPFGGGKTICPGRVFAKQEAVGALAMVLLQFDFDVLGFVDAQGHPTEAFPGFAKAFAGSGALAPGGDLRDAYERGGSYPFLDTTRSLLSEWLEIHRQGKEKMCRSHFIQYSCGCKREMKFVRCAERLAEGANTKCRRIEKRRAEDSPDYCSRHLVYVDAPKKFYDRDGSVAEEAEEEEEREEGGRGG</sequence>
<feature type="binding site" description="axial binding residue" evidence="6">
    <location>
        <position position="518"/>
    </location>
    <ligand>
        <name>heme</name>
        <dbReference type="ChEBI" id="CHEBI:30413"/>
    </ligand>
    <ligandPart>
        <name>Fe</name>
        <dbReference type="ChEBI" id="CHEBI:18248"/>
    </ligandPart>
</feature>
<dbReference type="CDD" id="cd11040">
    <property type="entry name" value="CYP7_CYP8-like"/>
    <property type="match status" value="1"/>
</dbReference>
<evidence type="ECO:0008006" key="12">
    <source>
        <dbReference type="Google" id="ProtNLM"/>
    </source>
</evidence>
<dbReference type="Pfam" id="PF00067">
    <property type="entry name" value="p450"/>
    <property type="match status" value="2"/>
</dbReference>
<gene>
    <name evidence="10" type="ORF">D0868_08092</name>
</gene>
<dbReference type="VEuPathDB" id="FungiDB:BTJ68_06900"/>
<dbReference type="SUPFAM" id="SSF48264">
    <property type="entry name" value="Cytochrome P450"/>
    <property type="match status" value="1"/>
</dbReference>
<dbReference type="InterPro" id="IPR050529">
    <property type="entry name" value="CYP450_sterol_14alpha_dmase"/>
</dbReference>
<dbReference type="PROSITE" id="PS00086">
    <property type="entry name" value="CYTOCHROME_P450"/>
    <property type="match status" value="1"/>
</dbReference>
<reference evidence="10 11" key="1">
    <citation type="journal article" date="2018" name="BMC Genomics">
        <title>Genomic evidence for intraspecific hybridization in a clonal and extremely halotolerant yeast.</title>
        <authorList>
            <person name="Gostincar C."/>
            <person name="Stajich J.E."/>
            <person name="Zupancic J."/>
            <person name="Zalar P."/>
            <person name="Gunde-Cimerman N."/>
        </authorList>
    </citation>
    <scope>NUCLEOTIDE SEQUENCE [LARGE SCALE GENOMIC DNA]</scope>
    <source>
        <strain evidence="10 11">EXF-6654</strain>
    </source>
</reference>
<evidence type="ECO:0000256" key="1">
    <source>
        <dbReference type="ARBA" id="ARBA00001971"/>
    </source>
</evidence>
<dbReference type="PANTHER" id="PTHR24304">
    <property type="entry name" value="CYTOCHROME P450 FAMILY 7"/>
    <property type="match status" value="1"/>
</dbReference>
<keyword evidence="9" id="KW-0812">Transmembrane</keyword>
<dbReference type="Proteomes" id="UP000282582">
    <property type="component" value="Unassembled WGS sequence"/>
</dbReference>
<evidence type="ECO:0000256" key="6">
    <source>
        <dbReference type="PIRSR" id="PIRSR602403-1"/>
    </source>
</evidence>
<keyword evidence="7" id="KW-0503">Monooxygenase</keyword>
<dbReference type="InterPro" id="IPR017972">
    <property type="entry name" value="Cyt_P450_CS"/>
</dbReference>
<dbReference type="PRINTS" id="PR00465">
    <property type="entry name" value="EP450IV"/>
</dbReference>
<dbReference type="AlphaFoldDB" id="A0A3M6YGM8"/>
<evidence type="ECO:0000256" key="3">
    <source>
        <dbReference type="ARBA" id="ARBA00022617"/>
    </source>
</evidence>
<keyword evidence="9" id="KW-1133">Transmembrane helix</keyword>
<feature type="transmembrane region" description="Helical" evidence="9">
    <location>
        <begin position="15"/>
        <end position="36"/>
    </location>
</feature>
<evidence type="ECO:0000256" key="7">
    <source>
        <dbReference type="RuleBase" id="RU000461"/>
    </source>
</evidence>
<protein>
    <recommendedName>
        <fullName evidence="12">Cytochrome P450</fullName>
    </recommendedName>
</protein>
<organism evidence="10 11">
    <name type="scientific">Hortaea werneckii</name>
    <name type="common">Black yeast</name>
    <name type="synonym">Cladosporium werneckii</name>
    <dbReference type="NCBI Taxonomy" id="91943"/>
    <lineage>
        <taxon>Eukaryota</taxon>
        <taxon>Fungi</taxon>
        <taxon>Dikarya</taxon>
        <taxon>Ascomycota</taxon>
        <taxon>Pezizomycotina</taxon>
        <taxon>Dothideomycetes</taxon>
        <taxon>Dothideomycetidae</taxon>
        <taxon>Mycosphaerellales</taxon>
        <taxon>Teratosphaeriaceae</taxon>
        <taxon>Hortaea</taxon>
    </lineage>
</organism>
<name>A0A3M6YGM8_HORWE</name>
<dbReference type="GO" id="GO:0020037">
    <property type="term" value="F:heme binding"/>
    <property type="evidence" value="ECO:0007669"/>
    <property type="project" value="InterPro"/>
</dbReference>
<keyword evidence="4 6" id="KW-0479">Metal-binding</keyword>
<evidence type="ECO:0000256" key="2">
    <source>
        <dbReference type="ARBA" id="ARBA00010617"/>
    </source>
</evidence>
<dbReference type="GO" id="GO:0016705">
    <property type="term" value="F:oxidoreductase activity, acting on paired donors, with incorporation or reduction of molecular oxygen"/>
    <property type="evidence" value="ECO:0007669"/>
    <property type="project" value="InterPro"/>
</dbReference>
<evidence type="ECO:0000256" key="4">
    <source>
        <dbReference type="ARBA" id="ARBA00022723"/>
    </source>
</evidence>
<keyword evidence="3 6" id="KW-0349">Heme</keyword>
<evidence type="ECO:0000313" key="11">
    <source>
        <dbReference type="Proteomes" id="UP000282582"/>
    </source>
</evidence>
<dbReference type="Gene3D" id="1.10.630.10">
    <property type="entry name" value="Cytochrome P450"/>
    <property type="match status" value="1"/>
</dbReference>